<protein>
    <submittedName>
        <fullName evidence="5">Choline kinase</fullName>
    </submittedName>
</protein>
<dbReference type="PANTHER" id="PTHR43584">
    <property type="entry name" value="NUCLEOTIDYL TRANSFERASE"/>
    <property type="match status" value="1"/>
</dbReference>
<dbReference type="Pfam" id="PF12804">
    <property type="entry name" value="NTP_transf_3"/>
    <property type="match status" value="1"/>
</dbReference>
<dbReference type="RefSeq" id="WP_309772652.1">
    <property type="nucleotide sequence ID" value="NZ_JAVIZC010000003.1"/>
</dbReference>
<gene>
    <name evidence="5" type="ORF">QE369_004694</name>
</gene>
<evidence type="ECO:0000313" key="5">
    <source>
        <dbReference type="EMBL" id="MDR6104497.1"/>
    </source>
</evidence>
<keyword evidence="3" id="KW-0460">Magnesium</keyword>
<keyword evidence="1" id="KW-0808">Transferase</keyword>
<keyword evidence="2" id="KW-0548">Nucleotidyltransferase</keyword>
<dbReference type="InterPro" id="IPR025877">
    <property type="entry name" value="MobA-like_NTP_Trfase"/>
</dbReference>
<proteinExistence type="predicted"/>
<accession>A0AAJ2BGJ5</accession>
<dbReference type="GO" id="GO:0016301">
    <property type="term" value="F:kinase activity"/>
    <property type="evidence" value="ECO:0007669"/>
    <property type="project" value="UniProtKB-KW"/>
</dbReference>
<dbReference type="AlphaFoldDB" id="A0AAJ2BGJ5"/>
<dbReference type="GO" id="GO:0016779">
    <property type="term" value="F:nucleotidyltransferase activity"/>
    <property type="evidence" value="ECO:0007669"/>
    <property type="project" value="UniProtKB-KW"/>
</dbReference>
<dbReference type="SUPFAM" id="SSF53448">
    <property type="entry name" value="Nucleotide-diphospho-sugar transferases"/>
    <property type="match status" value="1"/>
</dbReference>
<keyword evidence="5" id="KW-0418">Kinase</keyword>
<evidence type="ECO:0000256" key="3">
    <source>
        <dbReference type="ARBA" id="ARBA00022842"/>
    </source>
</evidence>
<evidence type="ECO:0000256" key="2">
    <source>
        <dbReference type="ARBA" id="ARBA00022695"/>
    </source>
</evidence>
<organism evidence="5 6">
    <name type="scientific">Agrobacterium larrymoorei</name>
    <dbReference type="NCBI Taxonomy" id="160699"/>
    <lineage>
        <taxon>Bacteria</taxon>
        <taxon>Pseudomonadati</taxon>
        <taxon>Pseudomonadota</taxon>
        <taxon>Alphaproteobacteria</taxon>
        <taxon>Hyphomicrobiales</taxon>
        <taxon>Rhizobiaceae</taxon>
        <taxon>Rhizobium/Agrobacterium group</taxon>
        <taxon>Agrobacterium</taxon>
    </lineage>
</organism>
<comment type="caution">
    <text evidence="5">The sequence shown here is derived from an EMBL/GenBank/DDBJ whole genome shotgun (WGS) entry which is preliminary data.</text>
</comment>
<dbReference type="InterPro" id="IPR029044">
    <property type="entry name" value="Nucleotide-diphossugar_trans"/>
</dbReference>
<evidence type="ECO:0000256" key="1">
    <source>
        <dbReference type="ARBA" id="ARBA00022679"/>
    </source>
</evidence>
<dbReference type="InterPro" id="IPR050065">
    <property type="entry name" value="GlmU-like"/>
</dbReference>
<dbReference type="EMBL" id="JAVIZC010000003">
    <property type="protein sequence ID" value="MDR6104497.1"/>
    <property type="molecule type" value="Genomic_DNA"/>
</dbReference>
<reference evidence="5" key="1">
    <citation type="submission" date="2023-08" db="EMBL/GenBank/DDBJ databases">
        <title>Functional and genomic diversity of the sorghum phyllosphere microbiome.</title>
        <authorList>
            <person name="Shade A."/>
        </authorList>
    </citation>
    <scope>NUCLEOTIDE SEQUENCE</scope>
    <source>
        <strain evidence="5">SORGH_AS_0974</strain>
    </source>
</reference>
<dbReference type="Proteomes" id="UP001255601">
    <property type="component" value="Unassembled WGS sequence"/>
</dbReference>
<dbReference type="Gene3D" id="3.90.550.10">
    <property type="entry name" value="Spore Coat Polysaccharide Biosynthesis Protein SpsA, Chain A"/>
    <property type="match status" value="1"/>
</dbReference>
<dbReference type="PANTHER" id="PTHR43584:SF8">
    <property type="entry name" value="N-ACETYLMURAMATE ALPHA-1-PHOSPHATE URIDYLYLTRANSFERASE"/>
    <property type="match status" value="1"/>
</dbReference>
<evidence type="ECO:0000259" key="4">
    <source>
        <dbReference type="Pfam" id="PF12804"/>
    </source>
</evidence>
<name>A0AAJ2BGJ5_9HYPH</name>
<evidence type="ECO:0000313" key="6">
    <source>
        <dbReference type="Proteomes" id="UP001255601"/>
    </source>
</evidence>
<feature type="domain" description="MobA-like NTP transferase" evidence="4">
    <location>
        <begin position="7"/>
        <end position="112"/>
    </location>
</feature>
<sequence>MSKVERAIILAAGRGHQLDGYTKILIRHPKTGKTILDHAIEAFGEKQITVVVGFRAVQIMEQYPQLDYVVNYDWALTNNAMSLGLALDERPAYVVSGDVFFDQPLINMLDDAPANLALTETRENRTLTAIHCMLREDGSVAETYQGAVRNVHHPEAIGLFKISDSDLLQRWKKLCVRHGNLFVGQTLPCDGAPIFSTAVGDHPFVEINTPGDYLNFMERCRKQ</sequence>